<reference evidence="2" key="2">
    <citation type="journal article" date="2022" name="Syst. Appl. Microbiol.">
        <title>Physiological and genomic characterisation of Luteimonas fraxinea sp. nov., a bacterial species associated with trees tolerant to ash dieback.</title>
        <authorList>
            <person name="Ulrich K."/>
            <person name="Becker R."/>
            <person name="Behrendt U."/>
            <person name="Kube M."/>
            <person name="Schneck V."/>
            <person name="Ulrich A."/>
        </authorList>
    </citation>
    <scope>NUCLEOTIDE SEQUENCE</scope>
    <source>
        <strain evidence="2">A1P009</strain>
    </source>
</reference>
<keyword evidence="3" id="KW-1185">Reference proteome</keyword>
<dbReference type="EMBL" id="JAJQKU010000007">
    <property type="protein sequence ID" value="MCD9098589.1"/>
    <property type="molecule type" value="Genomic_DNA"/>
</dbReference>
<organism evidence="2 3">
    <name type="scientific">Luteimonas fraxinea</name>
    <dbReference type="NCBI Taxonomy" id="2901869"/>
    <lineage>
        <taxon>Bacteria</taxon>
        <taxon>Pseudomonadati</taxon>
        <taxon>Pseudomonadota</taxon>
        <taxon>Gammaproteobacteria</taxon>
        <taxon>Lysobacterales</taxon>
        <taxon>Lysobacteraceae</taxon>
        <taxon>Luteimonas</taxon>
    </lineage>
</organism>
<name>A0ABS8UH24_9GAMM</name>
<dbReference type="SUPFAM" id="SSF55729">
    <property type="entry name" value="Acyl-CoA N-acyltransferases (Nat)"/>
    <property type="match status" value="1"/>
</dbReference>
<dbReference type="Pfam" id="PF00583">
    <property type="entry name" value="Acetyltransf_1"/>
    <property type="match status" value="1"/>
</dbReference>
<dbReference type="Proteomes" id="UP001430360">
    <property type="component" value="Unassembled WGS sequence"/>
</dbReference>
<dbReference type="Gene3D" id="3.40.630.30">
    <property type="match status" value="1"/>
</dbReference>
<comment type="caution">
    <text evidence="2">The sequence shown here is derived from an EMBL/GenBank/DDBJ whole genome shotgun (WGS) entry which is preliminary data.</text>
</comment>
<feature type="domain" description="N-acetyltransferase" evidence="1">
    <location>
        <begin position="93"/>
        <end position="253"/>
    </location>
</feature>
<dbReference type="InterPro" id="IPR016181">
    <property type="entry name" value="Acyl_CoA_acyltransferase"/>
</dbReference>
<proteinExistence type="predicted"/>
<reference evidence="2" key="1">
    <citation type="submission" date="2021-12" db="EMBL/GenBank/DDBJ databases">
        <authorList>
            <person name="Ulrich A."/>
        </authorList>
    </citation>
    <scope>NUCLEOTIDE SEQUENCE</scope>
    <source>
        <strain evidence="2">A1P009</strain>
    </source>
</reference>
<sequence>MLKYSPLESERFGLRIGRATFNNAAVDLPAFREELSTSSYDFIVVRVPAGLHDVVQDLRVQGLEPVHADTLVYYERDLGNDFSNVNHDEPTQVRYGLAEPDDIDAVSAIAAASFSDYRSHYHAAPEFGHSDILAGYIEWAAGFLIRPTPESSTYVARAPSGEVVGFYGCITGEEDGVRSIEIVLNAILPGHQGAGVYRGGLSSIMRDASDRGVDRLLISTQVWNYRVQKAWAACGLRLFRAYDTYHVRPMIRR</sequence>
<evidence type="ECO:0000259" key="1">
    <source>
        <dbReference type="PROSITE" id="PS51186"/>
    </source>
</evidence>
<evidence type="ECO:0000313" key="2">
    <source>
        <dbReference type="EMBL" id="MCD9098589.1"/>
    </source>
</evidence>
<protein>
    <submittedName>
        <fullName evidence="2">GNAT family N-acetyltransferase</fullName>
    </submittedName>
</protein>
<gene>
    <name evidence="2" type="ORF">LTT95_16745</name>
</gene>
<dbReference type="RefSeq" id="WP_232137941.1">
    <property type="nucleotide sequence ID" value="NZ_CP089507.1"/>
</dbReference>
<dbReference type="PROSITE" id="PS51186">
    <property type="entry name" value="GNAT"/>
    <property type="match status" value="1"/>
</dbReference>
<accession>A0ABS8UH24</accession>
<evidence type="ECO:0000313" key="3">
    <source>
        <dbReference type="Proteomes" id="UP001430360"/>
    </source>
</evidence>
<dbReference type="InterPro" id="IPR000182">
    <property type="entry name" value="GNAT_dom"/>
</dbReference>